<dbReference type="PROSITE" id="PS51257">
    <property type="entry name" value="PROKAR_LIPOPROTEIN"/>
    <property type="match status" value="1"/>
</dbReference>
<dbReference type="EMBL" id="JPMI01000150">
    <property type="protein sequence ID" value="KFA91306.1"/>
    <property type="molecule type" value="Genomic_DNA"/>
</dbReference>
<proteinExistence type="predicted"/>
<comment type="caution">
    <text evidence="2">The sequence shown here is derived from an EMBL/GenBank/DDBJ whole genome shotgun (WGS) entry which is preliminary data.</text>
</comment>
<sequence>MRHFPLLAALTLLCACPTNPPPEKPAEVPPTSGLPAELKPPTSVERPPATGSGLPGDLKPPGQ</sequence>
<accession>A0A084SS71</accession>
<evidence type="ECO:0000313" key="2">
    <source>
        <dbReference type="EMBL" id="KFA91306.1"/>
    </source>
</evidence>
<dbReference type="AlphaFoldDB" id="A0A084SS71"/>
<name>A0A084SS71_9BACT</name>
<protein>
    <recommendedName>
        <fullName evidence="4">Lipoprotein</fullName>
    </recommendedName>
</protein>
<gene>
    <name evidence="2" type="ORF">Q664_22705</name>
</gene>
<evidence type="ECO:0008006" key="4">
    <source>
        <dbReference type="Google" id="ProtNLM"/>
    </source>
</evidence>
<dbReference type="Proteomes" id="UP000028547">
    <property type="component" value="Unassembled WGS sequence"/>
</dbReference>
<reference evidence="2 3" key="1">
    <citation type="submission" date="2014-07" db="EMBL/GenBank/DDBJ databases">
        <title>Draft Genome Sequence of Gephyronic Acid Producer, Cystobacter violaceus Strain Cb vi76.</title>
        <authorList>
            <person name="Stevens D.C."/>
            <person name="Young J."/>
            <person name="Carmichael R."/>
            <person name="Tan J."/>
            <person name="Taylor R.E."/>
        </authorList>
    </citation>
    <scope>NUCLEOTIDE SEQUENCE [LARGE SCALE GENOMIC DNA]</scope>
    <source>
        <strain evidence="2 3">Cb vi76</strain>
    </source>
</reference>
<feature type="region of interest" description="Disordered" evidence="1">
    <location>
        <begin position="18"/>
        <end position="63"/>
    </location>
</feature>
<evidence type="ECO:0000256" key="1">
    <source>
        <dbReference type="SAM" id="MobiDB-lite"/>
    </source>
</evidence>
<evidence type="ECO:0000313" key="3">
    <source>
        <dbReference type="Proteomes" id="UP000028547"/>
    </source>
</evidence>
<dbReference type="RefSeq" id="WP_043399035.1">
    <property type="nucleotide sequence ID" value="NZ_JPMI01000150.1"/>
</dbReference>
<organism evidence="2 3">
    <name type="scientific">Archangium violaceum Cb vi76</name>
    <dbReference type="NCBI Taxonomy" id="1406225"/>
    <lineage>
        <taxon>Bacteria</taxon>
        <taxon>Pseudomonadati</taxon>
        <taxon>Myxococcota</taxon>
        <taxon>Myxococcia</taxon>
        <taxon>Myxococcales</taxon>
        <taxon>Cystobacterineae</taxon>
        <taxon>Archangiaceae</taxon>
        <taxon>Archangium</taxon>
    </lineage>
</organism>